<dbReference type="InterPro" id="IPR012347">
    <property type="entry name" value="Ferritin-like"/>
</dbReference>
<proteinExistence type="predicted"/>
<sequence>MTAGTLTLPACSSDGSSLTEVFASSPQPDERLVNFYWALKDAAEVASNRQEKGFRAPAKVYERHAEAVAKELSRQCGRDNKGRAPENCPPLEPHQARSDAARLSSDAELRKAALQLITTGSTTVAGLVTNVYAMLAVVEDSAELEGAQRLDARTVAEGFAAGSGMKALTDAIDMTYGAIYVSGLALAADGGTNRETLRAVADRLRDFREAALGVVEAADAQTPVPQASYASPQGAPKDSDSALRSQLESTQPITSQLNYLVTQTESAESREFAARWCGLMARLEGAIKRAQGTDPLAR</sequence>
<gene>
    <name evidence="3" type="ORF">MA47_00570</name>
</gene>
<dbReference type="Pfam" id="PF14530">
    <property type="entry name" value="DUF4439"/>
    <property type="match status" value="1"/>
</dbReference>
<evidence type="ECO:0000313" key="4">
    <source>
        <dbReference type="Proteomes" id="UP000030145"/>
    </source>
</evidence>
<dbReference type="EMBL" id="JRVJ01000001">
    <property type="protein sequence ID" value="KGM19395.1"/>
    <property type="molecule type" value="Genomic_DNA"/>
</dbReference>
<feature type="region of interest" description="Disordered" evidence="1">
    <location>
        <begin position="223"/>
        <end position="247"/>
    </location>
</feature>
<evidence type="ECO:0000256" key="1">
    <source>
        <dbReference type="SAM" id="MobiDB-lite"/>
    </source>
</evidence>
<accession>A0A0A2DJM1</accession>
<name>A0A0A2DJM1_9CORY</name>
<dbReference type="GeneID" id="300552962"/>
<feature type="domain" description="DUF4439" evidence="2">
    <location>
        <begin position="167"/>
        <end position="276"/>
    </location>
</feature>
<protein>
    <recommendedName>
        <fullName evidence="2">DUF4439 domain-containing protein</fullName>
    </recommendedName>
</protein>
<dbReference type="InterPro" id="IPR009078">
    <property type="entry name" value="Ferritin-like_SF"/>
</dbReference>
<feature type="compositionally biased region" description="Basic and acidic residues" evidence="1">
    <location>
        <begin position="75"/>
        <end position="84"/>
    </location>
</feature>
<dbReference type="AlphaFoldDB" id="A0A0A2DJM1"/>
<dbReference type="RefSeq" id="WP_035112835.1">
    <property type="nucleotide sequence ID" value="NZ_CP047046.1"/>
</dbReference>
<dbReference type="Gene3D" id="1.20.1260.10">
    <property type="match status" value="1"/>
</dbReference>
<dbReference type="SUPFAM" id="SSF47240">
    <property type="entry name" value="Ferritin-like"/>
    <property type="match status" value="1"/>
</dbReference>
<evidence type="ECO:0000313" key="3">
    <source>
        <dbReference type="EMBL" id="KGM19395.1"/>
    </source>
</evidence>
<keyword evidence="4" id="KW-1185">Reference proteome</keyword>
<evidence type="ECO:0000259" key="2">
    <source>
        <dbReference type="Pfam" id="PF14530"/>
    </source>
</evidence>
<dbReference type="Proteomes" id="UP000030145">
    <property type="component" value="Unassembled WGS sequence"/>
</dbReference>
<feature type="region of interest" description="Disordered" evidence="1">
    <location>
        <begin position="75"/>
        <end position="97"/>
    </location>
</feature>
<reference evidence="3 4" key="1">
    <citation type="submission" date="2014-10" db="EMBL/GenBank/DDBJ databases">
        <title>Whole Genome sequence of Corynebacterium auriscanis strain CIP 106629.</title>
        <authorList>
            <person name="Hassan S.S."/>
            <person name="Jamal S.B."/>
            <person name="Tiwari S."/>
            <person name="Oliveira L.D.C."/>
            <person name="Souza F."/>
            <person name="Mariano D.C."/>
            <person name="Almeida S."/>
            <person name="Dorella F."/>
            <person name="Pereira F."/>
            <person name="Carvalho A."/>
            <person name="Leal C.A."/>
            <person name="Soares S.D.C."/>
            <person name="Figueiredo H.C."/>
            <person name="Silva A."/>
            <person name="Azevedo V.A."/>
        </authorList>
    </citation>
    <scope>NUCLEOTIDE SEQUENCE [LARGE SCALE GENOMIC DNA]</scope>
    <source>
        <strain evidence="3 4">CIP 106629</strain>
    </source>
</reference>
<comment type="caution">
    <text evidence="3">The sequence shown here is derived from an EMBL/GenBank/DDBJ whole genome shotgun (WGS) entry which is preliminary data.</text>
</comment>
<organism evidence="3 4">
    <name type="scientific">Corynebacterium auriscanis</name>
    <dbReference type="NCBI Taxonomy" id="99807"/>
    <lineage>
        <taxon>Bacteria</taxon>
        <taxon>Bacillati</taxon>
        <taxon>Actinomycetota</taxon>
        <taxon>Actinomycetes</taxon>
        <taxon>Mycobacteriales</taxon>
        <taxon>Corynebacteriaceae</taxon>
        <taxon>Corynebacterium</taxon>
    </lineage>
</organism>
<dbReference type="InterPro" id="IPR029447">
    <property type="entry name" value="DUF4439"/>
</dbReference>